<dbReference type="EMBL" id="LNIX01000002">
    <property type="protein sequence ID" value="OXA59348.1"/>
    <property type="molecule type" value="Genomic_DNA"/>
</dbReference>
<dbReference type="Pfam" id="PF05649">
    <property type="entry name" value="Peptidase_M13_N"/>
    <property type="match status" value="1"/>
</dbReference>
<evidence type="ECO:0000259" key="12">
    <source>
        <dbReference type="Pfam" id="PF05649"/>
    </source>
</evidence>
<comment type="subcellular location">
    <subcellularLocation>
        <location evidence="2">Cell membrane</location>
        <topology evidence="2">Single-pass type II membrane protein</topology>
    </subcellularLocation>
</comment>
<evidence type="ECO:0000313" key="14">
    <source>
        <dbReference type="Proteomes" id="UP000198287"/>
    </source>
</evidence>
<evidence type="ECO:0000256" key="5">
    <source>
        <dbReference type="ARBA" id="ARBA00022723"/>
    </source>
</evidence>
<keyword evidence="5" id="KW-0479">Metal-binding</keyword>
<dbReference type="SUPFAM" id="SSF55486">
    <property type="entry name" value="Metalloproteases ('zincins'), catalytic domain"/>
    <property type="match status" value="2"/>
</dbReference>
<dbReference type="GO" id="GO:0046872">
    <property type="term" value="F:metal ion binding"/>
    <property type="evidence" value="ECO:0007669"/>
    <property type="project" value="UniProtKB-KW"/>
</dbReference>
<keyword evidence="7" id="KW-0862">Zinc</keyword>
<comment type="caution">
    <text evidence="13">The sequence shown here is derived from an EMBL/GenBank/DDBJ whole genome shotgun (WGS) entry which is preliminary data.</text>
</comment>
<keyword evidence="10" id="KW-0472">Membrane</keyword>
<keyword evidence="10" id="KW-1133">Transmembrane helix</keyword>
<evidence type="ECO:0000256" key="2">
    <source>
        <dbReference type="ARBA" id="ARBA00004401"/>
    </source>
</evidence>
<keyword evidence="10" id="KW-0812">Transmembrane</keyword>
<dbReference type="GO" id="GO:0004222">
    <property type="term" value="F:metalloendopeptidase activity"/>
    <property type="evidence" value="ECO:0007669"/>
    <property type="project" value="InterPro"/>
</dbReference>
<dbReference type="InterPro" id="IPR018497">
    <property type="entry name" value="Peptidase_M13_C"/>
</dbReference>
<feature type="transmembrane region" description="Helical" evidence="10">
    <location>
        <begin position="94"/>
        <end position="115"/>
    </location>
</feature>
<evidence type="ECO:0000256" key="10">
    <source>
        <dbReference type="SAM" id="Phobius"/>
    </source>
</evidence>
<dbReference type="InterPro" id="IPR008753">
    <property type="entry name" value="Peptidase_M13_N"/>
</dbReference>
<comment type="cofactor">
    <cofactor evidence="1">
        <name>Zn(2+)</name>
        <dbReference type="ChEBI" id="CHEBI:29105"/>
    </cofactor>
</comment>
<reference evidence="13 14" key="1">
    <citation type="submission" date="2015-12" db="EMBL/GenBank/DDBJ databases">
        <title>The genome of Folsomia candida.</title>
        <authorList>
            <person name="Faddeeva A."/>
            <person name="Derks M.F."/>
            <person name="Anvar Y."/>
            <person name="Smit S."/>
            <person name="Van Straalen N."/>
            <person name="Roelofs D."/>
        </authorList>
    </citation>
    <scope>NUCLEOTIDE SEQUENCE [LARGE SCALE GENOMIC DNA]</scope>
    <source>
        <strain evidence="13 14">VU population</strain>
        <tissue evidence="13">Whole body</tissue>
    </source>
</reference>
<dbReference type="PRINTS" id="PR00786">
    <property type="entry name" value="NEPRILYSIN"/>
</dbReference>
<evidence type="ECO:0000256" key="6">
    <source>
        <dbReference type="ARBA" id="ARBA00022801"/>
    </source>
</evidence>
<feature type="domain" description="Peptidase M13 C-terminal" evidence="11">
    <location>
        <begin position="502"/>
        <end position="724"/>
    </location>
</feature>
<evidence type="ECO:0000313" key="13">
    <source>
        <dbReference type="EMBL" id="OXA59348.1"/>
    </source>
</evidence>
<dbReference type="Proteomes" id="UP000198287">
    <property type="component" value="Unassembled WGS sequence"/>
</dbReference>
<feature type="compositionally biased region" description="Basic residues" evidence="9">
    <location>
        <begin position="164"/>
        <end position="173"/>
    </location>
</feature>
<keyword evidence="14" id="KW-1185">Reference proteome</keyword>
<dbReference type="Pfam" id="PF01431">
    <property type="entry name" value="Peptidase_M13"/>
    <property type="match status" value="1"/>
</dbReference>
<keyword evidence="8" id="KW-0482">Metalloprotease</keyword>
<evidence type="ECO:0000256" key="4">
    <source>
        <dbReference type="ARBA" id="ARBA00022670"/>
    </source>
</evidence>
<dbReference type="InterPro" id="IPR024079">
    <property type="entry name" value="MetalloPept_cat_dom_sf"/>
</dbReference>
<evidence type="ECO:0000256" key="1">
    <source>
        <dbReference type="ARBA" id="ARBA00001947"/>
    </source>
</evidence>
<feature type="compositionally biased region" description="Low complexity" evidence="9">
    <location>
        <begin position="152"/>
        <end position="163"/>
    </location>
</feature>
<sequence length="731" mass="82362">MNSIVSFHLLTLTDIVVSELKLNLLKSVNIVMLNQEDDEKNCPGSRLLSVPNGGDGGARHHTSELSNPPPQILSSSKRRASDQEGGCRFGTKEVLGTVAICGLLIVVSLVIALVFKVGGKTTPSPNLFPTTPANNDTLGSFKYHYPTTKQIPVTTSTVPTPSTTKHRPTHRRTMIPTTTKPPRRTWTTQIPIEEEYYPYTSCRTSTCKAVARLKSSMDESFNPCSDFYQYSCRGWIVEHAAELKKEKANSTTVLSELDKQNTKFVTKLIEGIRTRYGAEGKAKRFYSSCNNNPNLMLIMDILMSIVNSNSSTSTRPESEALDRIGNSEDINTWGWMFKDLLEPQFPFFDNDVKQLSFLVGQKRSNPQVCTTLTRELFPEVVAKLFALHHYDIDQDESVTDLTSKIWRTFKSKMVYSTDWIDGINSKLNISISIGSLDTIVGFLGHIMNETAMDVRYENVSISEYSSQFLINLKELLLMRAERKLNIKLELERQFDESTPRANAFYHQILDLIFIPVGIIQMPIFDHELPDLLKFSKLGSTYGHELAHSLHPYINGVTLEDRSGNSIEFSNTVVNQRTRDNYAEKCACVEQQYGAFQVPLPPGYENTTLVMNGTFTLNENVADILGVQVAFDSFIENMGSSVPRVLPGLEKFTWQQIFFIASAQERCRSFVNDETEVRLLKEQLETDLHSPSSIRVLGAFSNNDEFAKAFNCPVGSRYNPEKKCKFFVPPTH</sequence>
<gene>
    <name evidence="13" type="ORF">Fcan01_05001</name>
</gene>
<dbReference type="PANTHER" id="PTHR11733:SF240">
    <property type="entry name" value="GH14155P-RELATED"/>
    <property type="match status" value="1"/>
</dbReference>
<protein>
    <submittedName>
        <fullName evidence="13">Neprilysin-21</fullName>
    </submittedName>
</protein>
<name>A0A226EQ79_FOLCA</name>
<evidence type="ECO:0000256" key="7">
    <source>
        <dbReference type="ARBA" id="ARBA00022833"/>
    </source>
</evidence>
<feature type="region of interest" description="Disordered" evidence="9">
    <location>
        <begin position="39"/>
        <end position="86"/>
    </location>
</feature>
<dbReference type="GO" id="GO:0016485">
    <property type="term" value="P:protein processing"/>
    <property type="evidence" value="ECO:0007669"/>
    <property type="project" value="TreeGrafter"/>
</dbReference>
<evidence type="ECO:0000256" key="9">
    <source>
        <dbReference type="SAM" id="MobiDB-lite"/>
    </source>
</evidence>
<proteinExistence type="inferred from homology"/>
<dbReference type="GO" id="GO:0005886">
    <property type="term" value="C:plasma membrane"/>
    <property type="evidence" value="ECO:0007669"/>
    <property type="project" value="UniProtKB-SubCell"/>
</dbReference>
<dbReference type="AlphaFoldDB" id="A0A226EQ79"/>
<feature type="region of interest" description="Disordered" evidence="9">
    <location>
        <begin position="152"/>
        <end position="184"/>
    </location>
</feature>
<keyword evidence="6" id="KW-0378">Hydrolase</keyword>
<feature type="compositionally biased region" description="Low complexity" evidence="9">
    <location>
        <begin position="174"/>
        <end position="184"/>
    </location>
</feature>
<evidence type="ECO:0000259" key="11">
    <source>
        <dbReference type="Pfam" id="PF01431"/>
    </source>
</evidence>
<dbReference type="PANTHER" id="PTHR11733">
    <property type="entry name" value="ZINC METALLOPROTEASE FAMILY M13 NEPRILYSIN-RELATED"/>
    <property type="match status" value="1"/>
</dbReference>
<feature type="domain" description="Peptidase M13 N-terminal" evidence="12">
    <location>
        <begin position="223"/>
        <end position="326"/>
    </location>
</feature>
<comment type="similarity">
    <text evidence="3">Belongs to the peptidase M13 family.</text>
</comment>
<dbReference type="OrthoDB" id="6475849at2759"/>
<evidence type="ECO:0000256" key="3">
    <source>
        <dbReference type="ARBA" id="ARBA00007357"/>
    </source>
</evidence>
<dbReference type="PROSITE" id="PS51885">
    <property type="entry name" value="NEPRILYSIN"/>
    <property type="match status" value="1"/>
</dbReference>
<accession>A0A226EQ79</accession>
<organism evidence="13 14">
    <name type="scientific">Folsomia candida</name>
    <name type="common">Springtail</name>
    <dbReference type="NCBI Taxonomy" id="158441"/>
    <lineage>
        <taxon>Eukaryota</taxon>
        <taxon>Metazoa</taxon>
        <taxon>Ecdysozoa</taxon>
        <taxon>Arthropoda</taxon>
        <taxon>Hexapoda</taxon>
        <taxon>Collembola</taxon>
        <taxon>Entomobryomorpha</taxon>
        <taxon>Isotomoidea</taxon>
        <taxon>Isotomidae</taxon>
        <taxon>Proisotominae</taxon>
        <taxon>Folsomia</taxon>
    </lineage>
</organism>
<keyword evidence="4" id="KW-0645">Protease</keyword>
<evidence type="ECO:0000256" key="8">
    <source>
        <dbReference type="ARBA" id="ARBA00023049"/>
    </source>
</evidence>
<dbReference type="InterPro" id="IPR000718">
    <property type="entry name" value="Peptidase_M13"/>
</dbReference>
<dbReference type="Gene3D" id="3.40.390.10">
    <property type="entry name" value="Collagenase (Catalytic Domain)"/>
    <property type="match status" value="2"/>
</dbReference>